<comment type="cofactor">
    <cofactor evidence="3">
        <name>Zn(2+)</name>
        <dbReference type="ChEBI" id="CHEBI:29105"/>
    </cofactor>
    <text evidence="3">Binds 1 divalent metal cation per subunit.</text>
</comment>
<dbReference type="GO" id="GO:0005509">
    <property type="term" value="F:calcium ion binding"/>
    <property type="evidence" value="ECO:0007669"/>
    <property type="project" value="TreeGrafter"/>
</dbReference>
<keyword evidence="3" id="KW-0479">Metal-binding</keyword>
<feature type="binding site" evidence="3">
    <location>
        <position position="152"/>
    </location>
    <ligand>
        <name>a divalent metal cation</name>
        <dbReference type="ChEBI" id="CHEBI:60240"/>
    </ligand>
</feature>
<dbReference type="EMBL" id="JACWMT010000003">
    <property type="protein sequence ID" value="MBD1271116.1"/>
    <property type="molecule type" value="Genomic_DNA"/>
</dbReference>
<evidence type="ECO:0000259" key="4">
    <source>
        <dbReference type="Pfam" id="PF08450"/>
    </source>
</evidence>
<feature type="binding site" evidence="3">
    <location>
        <position position="199"/>
    </location>
    <ligand>
        <name>a divalent metal cation</name>
        <dbReference type="ChEBI" id="CHEBI:60240"/>
    </ligand>
</feature>
<organism evidence="6 9">
    <name type="scientific">Aeromicrobium tamlense</name>
    <dbReference type="NCBI Taxonomy" id="375541"/>
    <lineage>
        <taxon>Bacteria</taxon>
        <taxon>Bacillati</taxon>
        <taxon>Actinomycetota</taxon>
        <taxon>Actinomycetes</taxon>
        <taxon>Propionibacteriales</taxon>
        <taxon>Nocardioidaceae</taxon>
        <taxon>Aeromicrobium</taxon>
    </lineage>
</organism>
<comment type="similarity">
    <text evidence="1">Belongs to the SMP-30/CGR1 family.</text>
</comment>
<keyword evidence="3" id="KW-0862">Zinc</keyword>
<proteinExistence type="inferred from homology"/>
<reference evidence="7 8" key="1">
    <citation type="submission" date="2020-07" db="EMBL/GenBank/DDBJ databases">
        <title>Sequencing the genomes of 1000 actinobacteria strains.</title>
        <authorList>
            <person name="Klenk H.-P."/>
        </authorList>
    </citation>
    <scope>NUCLEOTIDE SEQUENCE [LARGE SCALE GENOMIC DNA]</scope>
    <source>
        <strain evidence="7 8">DSM 19087</strain>
    </source>
</reference>
<sequence>MKVERFEVLAKGMGFVEAPLFDAAAGVLVADETAGGVWRVDGDAPSVVVRHRRGISGTAIHRDGWILVSGRNLAARRAAPDDSPTVVLIEQDERRIAFGDMVVDHLGRVLVGALGYRPEGPVVPADPPPGQLLCLELDGSVTVVNDDILLPNGIGVSPDGRTLYHVDSVRNHIVVHEISEGGAIGPARPFADIKRGTGDGLAVAADGSVWVATLHAGAILVLAPDGTERGHLEVERTVTSLCFSGDHLQDLVVTSVDGHGGDGRVLRARGLGPGVPVPRAAVQI</sequence>
<evidence type="ECO:0000313" key="5">
    <source>
        <dbReference type="EMBL" id="MBD1270752.1"/>
    </source>
</evidence>
<dbReference type="PANTHER" id="PTHR10907:SF47">
    <property type="entry name" value="REGUCALCIN"/>
    <property type="match status" value="1"/>
</dbReference>
<keyword evidence="7" id="KW-0378">Hydrolase</keyword>
<dbReference type="PRINTS" id="PR01790">
    <property type="entry name" value="SMP30FAMILY"/>
</dbReference>
<dbReference type="GO" id="GO:0019853">
    <property type="term" value="P:L-ascorbic acid biosynthetic process"/>
    <property type="evidence" value="ECO:0007669"/>
    <property type="project" value="TreeGrafter"/>
</dbReference>
<dbReference type="AlphaFoldDB" id="A0A8I0KHN0"/>
<dbReference type="Proteomes" id="UP000587211">
    <property type="component" value="Unassembled WGS sequence"/>
</dbReference>
<feature type="active site" description="Proton donor/acceptor" evidence="2">
    <location>
        <position position="199"/>
    </location>
</feature>
<dbReference type="EMBL" id="JACBZN010000001">
    <property type="protein sequence ID" value="NYI38144.1"/>
    <property type="molecule type" value="Genomic_DNA"/>
</dbReference>
<evidence type="ECO:0000256" key="3">
    <source>
        <dbReference type="PIRSR" id="PIRSR605511-2"/>
    </source>
</evidence>
<protein>
    <submittedName>
        <fullName evidence="6 7">Gluconolactonase</fullName>
        <ecNumber evidence="7">3.1.1.17</ecNumber>
    </submittedName>
</protein>
<feature type="binding site" evidence="3">
    <location>
        <position position="17"/>
    </location>
    <ligand>
        <name>a divalent metal cation</name>
        <dbReference type="ChEBI" id="CHEBI:60240"/>
    </ligand>
</feature>
<evidence type="ECO:0000256" key="1">
    <source>
        <dbReference type="ARBA" id="ARBA00008853"/>
    </source>
</evidence>
<dbReference type="InterPro" id="IPR005511">
    <property type="entry name" value="SMP-30"/>
</dbReference>
<gene>
    <name evidence="7" type="ORF">BJ975_001519</name>
    <name evidence="5" type="ORF">IDH50_10960</name>
    <name evidence="6" type="ORF">IDH50_12800</name>
</gene>
<evidence type="ECO:0000313" key="8">
    <source>
        <dbReference type="Proteomes" id="UP000587211"/>
    </source>
</evidence>
<dbReference type="Proteomes" id="UP000659061">
    <property type="component" value="Unassembled WGS sequence"/>
</dbReference>
<evidence type="ECO:0000313" key="9">
    <source>
        <dbReference type="Proteomes" id="UP000659061"/>
    </source>
</evidence>
<dbReference type="GO" id="GO:0004341">
    <property type="term" value="F:gluconolactonase activity"/>
    <property type="evidence" value="ECO:0007669"/>
    <property type="project" value="UniProtKB-EC"/>
</dbReference>
<dbReference type="InterPro" id="IPR011042">
    <property type="entry name" value="6-blade_b-propeller_TolB-like"/>
</dbReference>
<dbReference type="PANTHER" id="PTHR10907">
    <property type="entry name" value="REGUCALCIN"/>
    <property type="match status" value="1"/>
</dbReference>
<evidence type="ECO:0000313" key="7">
    <source>
        <dbReference type="EMBL" id="NYI38144.1"/>
    </source>
</evidence>
<dbReference type="SUPFAM" id="SSF63829">
    <property type="entry name" value="Calcium-dependent phosphotriesterase"/>
    <property type="match status" value="1"/>
</dbReference>
<dbReference type="RefSeq" id="WP_179424582.1">
    <property type="nucleotide sequence ID" value="NZ_BAAAMP010000001.1"/>
</dbReference>
<evidence type="ECO:0000256" key="2">
    <source>
        <dbReference type="PIRSR" id="PIRSR605511-1"/>
    </source>
</evidence>
<accession>A0A8I0KHN0</accession>
<name>A0A8I0KHN0_9ACTN</name>
<comment type="caution">
    <text evidence="6">The sequence shown here is derived from an EMBL/GenBank/DDBJ whole genome shotgun (WGS) entry which is preliminary data.</text>
</comment>
<dbReference type="Pfam" id="PF08450">
    <property type="entry name" value="SGL"/>
    <property type="match status" value="1"/>
</dbReference>
<dbReference type="Gene3D" id="2.120.10.30">
    <property type="entry name" value="TolB, C-terminal domain"/>
    <property type="match status" value="1"/>
</dbReference>
<dbReference type="InterPro" id="IPR013658">
    <property type="entry name" value="SGL"/>
</dbReference>
<dbReference type="EMBL" id="JACWMT010000002">
    <property type="protein sequence ID" value="MBD1270752.1"/>
    <property type="molecule type" value="Genomic_DNA"/>
</dbReference>
<dbReference type="EC" id="3.1.1.17" evidence="7"/>
<evidence type="ECO:0000313" key="6">
    <source>
        <dbReference type="EMBL" id="MBD1271116.1"/>
    </source>
</evidence>
<feature type="domain" description="SMP-30/Gluconolactonase/LRE-like region" evidence="4">
    <location>
        <begin position="17"/>
        <end position="256"/>
    </location>
</feature>
<keyword evidence="8" id="KW-1185">Reference proteome</keyword>
<reference evidence="6" key="2">
    <citation type="submission" date="2020-09" db="EMBL/GenBank/DDBJ databases">
        <title>Novel species in genus Aeromicrobium.</title>
        <authorList>
            <person name="Zhang G."/>
        </authorList>
    </citation>
    <scope>NUCLEOTIDE SEQUENCE</scope>
    <source>
        <strain evidence="6">SSW1-57</strain>
    </source>
</reference>